<organism evidence="4 5">
    <name type="scientific">Lactobacillus crispatus</name>
    <dbReference type="NCBI Taxonomy" id="47770"/>
    <lineage>
        <taxon>Bacteria</taxon>
        <taxon>Bacillati</taxon>
        <taxon>Bacillota</taxon>
        <taxon>Bacilli</taxon>
        <taxon>Lactobacillales</taxon>
        <taxon>Lactobacillaceae</taxon>
        <taxon>Lactobacillus</taxon>
    </lineage>
</organism>
<comment type="caution">
    <text evidence="4">The sequence shown here is derived from an EMBL/GenBank/DDBJ whole genome shotgun (WGS) entry which is preliminary data.</text>
</comment>
<dbReference type="RefSeq" id="WP_100732626.1">
    <property type="nucleotide sequence ID" value="NZ_MKXG01000032.1"/>
</dbReference>
<dbReference type="Gene3D" id="3.40.50.720">
    <property type="entry name" value="NAD(P)-binding Rossmann-like Domain"/>
    <property type="match status" value="1"/>
</dbReference>
<dbReference type="EMBL" id="MKXG01000032">
    <property type="protein sequence ID" value="PJZ17226.1"/>
    <property type="molecule type" value="Genomic_DNA"/>
</dbReference>
<proteinExistence type="inferred from homology"/>
<comment type="similarity">
    <text evidence="1 3">Belongs to the short-chain dehydrogenases/reductases (SDR) family.</text>
</comment>
<accession>A0A2M9WP79</accession>
<dbReference type="Proteomes" id="UP000231914">
    <property type="component" value="Unassembled WGS sequence"/>
</dbReference>
<dbReference type="PRINTS" id="PR00080">
    <property type="entry name" value="SDRFAMILY"/>
</dbReference>
<gene>
    <name evidence="4" type="ORF">BHU41_07005</name>
</gene>
<protein>
    <submittedName>
        <fullName evidence="4">Short-chain dehydrogenase</fullName>
    </submittedName>
</protein>
<dbReference type="GO" id="GO:0016491">
    <property type="term" value="F:oxidoreductase activity"/>
    <property type="evidence" value="ECO:0007669"/>
    <property type="project" value="UniProtKB-KW"/>
</dbReference>
<keyword evidence="2" id="KW-0560">Oxidoreductase</keyword>
<dbReference type="Pfam" id="PF00106">
    <property type="entry name" value="adh_short"/>
    <property type="match status" value="1"/>
</dbReference>
<name>A0A2M9WP79_9LACO</name>
<evidence type="ECO:0000256" key="1">
    <source>
        <dbReference type="ARBA" id="ARBA00006484"/>
    </source>
</evidence>
<sequence>MKEFKNKIAFITGSAHGFGKAIAQKAASRGMKLVLVDQDEEALNKVTDELSKTTEVLKIVADVTEENNIYDAVDKAMDQFGEIDLLVNDAGVAVPGPIWELPTRDWEWILHADLMSQVYALRKVIPIMMKQENGGDILNVASAAGLLTAPGMPAYYATKFAVVGMSEAVAYDLQAYKQDKIHIHVFTPAFVQTHLMHSEEYRPAKYTDKTDPYYQSKAFKMGQEMAVKDLTTGLPMDTVPDTIFKGLEHNDFYILTHKGIAPLVVKRAKDAVEGKAPNLAELMKYPDKTHTDTTLTEF</sequence>
<dbReference type="SUPFAM" id="SSF51735">
    <property type="entry name" value="NAD(P)-binding Rossmann-fold domains"/>
    <property type="match status" value="1"/>
</dbReference>
<dbReference type="PANTHER" id="PTHR43391">
    <property type="entry name" value="RETINOL DEHYDROGENASE-RELATED"/>
    <property type="match status" value="1"/>
</dbReference>
<dbReference type="PANTHER" id="PTHR43391:SF26">
    <property type="entry name" value="BLL7251 PROTEIN"/>
    <property type="match status" value="1"/>
</dbReference>
<dbReference type="InterPro" id="IPR036291">
    <property type="entry name" value="NAD(P)-bd_dom_sf"/>
</dbReference>
<evidence type="ECO:0000256" key="3">
    <source>
        <dbReference type="RuleBase" id="RU000363"/>
    </source>
</evidence>
<evidence type="ECO:0000256" key="2">
    <source>
        <dbReference type="ARBA" id="ARBA00023002"/>
    </source>
</evidence>
<reference evidence="4 5" key="1">
    <citation type="submission" date="2016-10" db="EMBL/GenBank/DDBJ databases">
        <title>WGS of isloates from the oral cavity of healthy individuals.</title>
        <authorList>
            <person name="Sharma S."/>
            <person name="Pal V.K."/>
            <person name="Patil P.B."/>
            <person name="Korpole S."/>
            <person name="Grover V."/>
        </authorList>
    </citation>
    <scope>NUCLEOTIDE SEQUENCE [LARGE SCALE GENOMIC DNA]</scope>
    <source>
        <strain evidence="4 5">DISK12</strain>
    </source>
</reference>
<dbReference type="InterPro" id="IPR002347">
    <property type="entry name" value="SDR_fam"/>
</dbReference>
<evidence type="ECO:0000313" key="4">
    <source>
        <dbReference type="EMBL" id="PJZ17226.1"/>
    </source>
</evidence>
<evidence type="ECO:0000313" key="5">
    <source>
        <dbReference type="Proteomes" id="UP000231914"/>
    </source>
</evidence>
<dbReference type="CDD" id="cd05233">
    <property type="entry name" value="SDR_c"/>
    <property type="match status" value="1"/>
</dbReference>
<dbReference type="PRINTS" id="PR00081">
    <property type="entry name" value="GDHRDH"/>
</dbReference>
<dbReference type="AlphaFoldDB" id="A0A2M9WP79"/>